<accession>A0A0L6VKP4</accession>
<reference evidence="1 2" key="1">
    <citation type="submission" date="2015-08" db="EMBL/GenBank/DDBJ databases">
        <title>Next Generation Sequencing and Analysis of the Genome of Puccinia sorghi L Schw, the Causal Agent of Maize Common Rust.</title>
        <authorList>
            <person name="Rochi L."/>
            <person name="Burguener G."/>
            <person name="Darino M."/>
            <person name="Turjanski A."/>
            <person name="Kreff E."/>
            <person name="Dieguez M.J."/>
            <person name="Sacco F."/>
        </authorList>
    </citation>
    <scope>NUCLEOTIDE SEQUENCE [LARGE SCALE GENOMIC DNA]</scope>
    <source>
        <strain evidence="1 2">RO10H11247</strain>
    </source>
</reference>
<keyword evidence="2" id="KW-1185">Reference proteome</keyword>
<protein>
    <submittedName>
        <fullName evidence="1">Uncharacterized protein</fullName>
    </submittedName>
</protein>
<dbReference type="AlphaFoldDB" id="A0A0L6VKP4"/>
<evidence type="ECO:0000313" key="1">
    <source>
        <dbReference type="EMBL" id="KNZ60705.1"/>
    </source>
</evidence>
<sequence length="45" mass="5042">PTCHPTPEEVTSSFQTVESTFFLLHSGRCVITDPKDRCGMKKTTQ</sequence>
<dbReference type="VEuPathDB" id="FungiDB:VP01_1513g2"/>
<gene>
    <name evidence="1" type="ORF">VP01_1513g2</name>
</gene>
<name>A0A0L6VKP4_9BASI</name>
<comment type="caution">
    <text evidence="1">The sequence shown here is derived from an EMBL/GenBank/DDBJ whole genome shotgun (WGS) entry which is preliminary data.</text>
</comment>
<dbReference type="EMBL" id="LAVV01005709">
    <property type="protein sequence ID" value="KNZ60705.1"/>
    <property type="molecule type" value="Genomic_DNA"/>
</dbReference>
<evidence type="ECO:0000313" key="2">
    <source>
        <dbReference type="Proteomes" id="UP000037035"/>
    </source>
</evidence>
<organism evidence="1 2">
    <name type="scientific">Puccinia sorghi</name>
    <dbReference type="NCBI Taxonomy" id="27349"/>
    <lineage>
        <taxon>Eukaryota</taxon>
        <taxon>Fungi</taxon>
        <taxon>Dikarya</taxon>
        <taxon>Basidiomycota</taxon>
        <taxon>Pucciniomycotina</taxon>
        <taxon>Pucciniomycetes</taxon>
        <taxon>Pucciniales</taxon>
        <taxon>Pucciniaceae</taxon>
        <taxon>Puccinia</taxon>
    </lineage>
</organism>
<feature type="non-terminal residue" evidence="1">
    <location>
        <position position="1"/>
    </location>
</feature>
<dbReference type="Proteomes" id="UP000037035">
    <property type="component" value="Unassembled WGS sequence"/>
</dbReference>
<proteinExistence type="predicted"/>